<gene>
    <name evidence="13" type="ORF">G4V63_14930</name>
</gene>
<dbReference type="Gene3D" id="1.10.3720.10">
    <property type="entry name" value="MetI-like"/>
    <property type="match status" value="1"/>
</dbReference>
<feature type="domain" description="ABC transmembrane type-1" evidence="12">
    <location>
        <begin position="22"/>
        <end position="211"/>
    </location>
</feature>
<dbReference type="Pfam" id="PF00528">
    <property type="entry name" value="BPD_transp_1"/>
    <property type="match status" value="1"/>
</dbReference>
<dbReference type="CDD" id="cd06261">
    <property type="entry name" value="TM_PBP2"/>
    <property type="match status" value="1"/>
</dbReference>
<keyword evidence="10 11" id="KW-0472">Membrane</keyword>
<evidence type="ECO:0000256" key="5">
    <source>
        <dbReference type="ARBA" id="ARBA00022448"/>
    </source>
</evidence>
<protein>
    <recommendedName>
        <fullName evidence="4">Putative glutamine transport system permease protein GlnP</fullName>
    </recommendedName>
</protein>
<evidence type="ECO:0000256" key="4">
    <source>
        <dbReference type="ARBA" id="ARBA00016506"/>
    </source>
</evidence>
<dbReference type="PROSITE" id="PS50928">
    <property type="entry name" value="ABC_TM1"/>
    <property type="match status" value="1"/>
</dbReference>
<dbReference type="FunFam" id="1.10.3720.10:FF:000033">
    <property type="entry name" value="Polar amino acid ABC transporter permease"/>
    <property type="match status" value="1"/>
</dbReference>
<keyword evidence="9 11" id="KW-1133">Transmembrane helix</keyword>
<dbReference type="InterPro" id="IPR000515">
    <property type="entry name" value="MetI-like"/>
</dbReference>
<dbReference type="NCBIfam" id="TIGR01726">
    <property type="entry name" value="HEQRo_perm_3TM"/>
    <property type="match status" value="1"/>
</dbReference>
<accession>A0A7C9RGP7</accession>
<dbReference type="GO" id="GO:0006865">
    <property type="term" value="P:amino acid transport"/>
    <property type="evidence" value="ECO:0007669"/>
    <property type="project" value="UniProtKB-KW"/>
</dbReference>
<evidence type="ECO:0000256" key="10">
    <source>
        <dbReference type="ARBA" id="ARBA00023136"/>
    </source>
</evidence>
<dbReference type="GO" id="GO:0043190">
    <property type="term" value="C:ATP-binding cassette (ABC) transporter complex"/>
    <property type="evidence" value="ECO:0007669"/>
    <property type="project" value="InterPro"/>
</dbReference>
<dbReference type="InterPro" id="IPR010065">
    <property type="entry name" value="AA_ABC_transptr_permease_3TM"/>
</dbReference>
<comment type="function">
    <text evidence="1">Part of the binding-protein-dependent transport system for glutamine; probably responsible for the translocation of the substrate across the membrane.</text>
</comment>
<comment type="caution">
    <text evidence="13">The sequence shown here is derived from an EMBL/GenBank/DDBJ whole genome shotgun (WGS) entry which is preliminary data.</text>
</comment>
<dbReference type="EMBL" id="JAAMRR010000764">
    <property type="protein sequence ID" value="NGX96460.1"/>
    <property type="molecule type" value="Genomic_DNA"/>
</dbReference>
<keyword evidence="14" id="KW-1185">Reference proteome</keyword>
<dbReference type="PANTHER" id="PTHR30614:SF20">
    <property type="entry name" value="GLUTAMINE TRANSPORT SYSTEM PERMEASE PROTEIN GLNP"/>
    <property type="match status" value="1"/>
</dbReference>
<evidence type="ECO:0000256" key="8">
    <source>
        <dbReference type="ARBA" id="ARBA00022970"/>
    </source>
</evidence>
<proteinExistence type="inferred from homology"/>
<dbReference type="PANTHER" id="PTHR30614">
    <property type="entry name" value="MEMBRANE COMPONENT OF AMINO ACID ABC TRANSPORTER"/>
    <property type="match status" value="1"/>
</dbReference>
<feature type="transmembrane region" description="Helical" evidence="11">
    <location>
        <begin position="53"/>
        <end position="81"/>
    </location>
</feature>
<dbReference type="AlphaFoldDB" id="A0A7C9RGP7"/>
<evidence type="ECO:0000256" key="9">
    <source>
        <dbReference type="ARBA" id="ARBA00022989"/>
    </source>
</evidence>
<comment type="subcellular location">
    <subcellularLocation>
        <location evidence="2">Cell inner membrane</location>
        <topology evidence="2">Multi-pass membrane protein</topology>
    </subcellularLocation>
    <subcellularLocation>
        <location evidence="11">Cell membrane</location>
        <topology evidence="11">Multi-pass membrane protein</topology>
    </subcellularLocation>
</comment>
<sequence>MNNSTLDFTVMEPYIPILLDGVKWTIYLTLAAVGIGIVLGLIAALMKMSRIKIFHLLGVTYIELIRGTPMLVQIFLIYFGLPQLFGFNIPAFIAAVSALGINSGAYVAEIIRAGIQAVDIGQTEAANSLGMNNFMTMRYIIIPQAIKNILPALVNEFITLIKESSIVSVIGLEELTRKSDIIRSVTYRCFEPLITIALIYFVMTFTLSKVMGKIEGRLKKSDYR</sequence>
<evidence type="ECO:0000313" key="14">
    <source>
        <dbReference type="Proteomes" id="UP000480266"/>
    </source>
</evidence>
<keyword evidence="6" id="KW-1003">Cell membrane</keyword>
<evidence type="ECO:0000256" key="7">
    <source>
        <dbReference type="ARBA" id="ARBA00022692"/>
    </source>
</evidence>
<feature type="transmembrane region" description="Helical" evidence="11">
    <location>
        <begin position="87"/>
        <end position="108"/>
    </location>
</feature>
<evidence type="ECO:0000256" key="6">
    <source>
        <dbReference type="ARBA" id="ARBA00022475"/>
    </source>
</evidence>
<dbReference type="SUPFAM" id="SSF161098">
    <property type="entry name" value="MetI-like"/>
    <property type="match status" value="1"/>
</dbReference>
<keyword evidence="8" id="KW-0029">Amino-acid transport</keyword>
<evidence type="ECO:0000256" key="2">
    <source>
        <dbReference type="ARBA" id="ARBA00004429"/>
    </source>
</evidence>
<organism evidence="13 14">
    <name type="scientific">Candidatus Afipia apatlaquensis</name>
    <dbReference type="NCBI Taxonomy" id="2712852"/>
    <lineage>
        <taxon>Bacteria</taxon>
        <taxon>Pseudomonadati</taxon>
        <taxon>Pseudomonadota</taxon>
        <taxon>Alphaproteobacteria</taxon>
        <taxon>Hyphomicrobiales</taxon>
        <taxon>Nitrobacteraceae</taxon>
        <taxon>Afipia</taxon>
    </lineage>
</organism>
<evidence type="ECO:0000259" key="12">
    <source>
        <dbReference type="PROSITE" id="PS50928"/>
    </source>
</evidence>
<dbReference type="InterPro" id="IPR043429">
    <property type="entry name" value="ArtM/GltK/GlnP/TcyL/YhdX-like"/>
</dbReference>
<keyword evidence="5 11" id="KW-0813">Transport</keyword>
<comment type="similarity">
    <text evidence="3">Belongs to the binding-protein-dependent transport system permease family. HisMQ subfamily.</text>
</comment>
<name>A0A7C9RGP7_9BRAD</name>
<evidence type="ECO:0000313" key="13">
    <source>
        <dbReference type="EMBL" id="NGX96460.1"/>
    </source>
</evidence>
<reference evidence="13" key="1">
    <citation type="submission" date="2020-02" db="EMBL/GenBank/DDBJ databases">
        <title>Draft genome sequence of Candidatus Afipia apatlaquensis IBT-C3, a potential strain for decolorization of textile dyes.</title>
        <authorList>
            <person name="Sanchez-Reyes A."/>
            <person name="Breton-Deval L."/>
            <person name="Mangelson H."/>
            <person name="Sanchez-Flores A."/>
        </authorList>
    </citation>
    <scope>NUCLEOTIDE SEQUENCE [LARGE SCALE GENOMIC DNA]</scope>
    <source>
        <strain evidence="13">IBT-C3</strain>
    </source>
</reference>
<feature type="transmembrane region" description="Helical" evidence="11">
    <location>
        <begin position="185"/>
        <end position="203"/>
    </location>
</feature>
<dbReference type="Proteomes" id="UP000480266">
    <property type="component" value="Unassembled WGS sequence"/>
</dbReference>
<dbReference type="GO" id="GO:0022857">
    <property type="term" value="F:transmembrane transporter activity"/>
    <property type="evidence" value="ECO:0007669"/>
    <property type="project" value="InterPro"/>
</dbReference>
<dbReference type="InterPro" id="IPR035906">
    <property type="entry name" value="MetI-like_sf"/>
</dbReference>
<evidence type="ECO:0000256" key="1">
    <source>
        <dbReference type="ARBA" id="ARBA00003159"/>
    </source>
</evidence>
<keyword evidence="7 11" id="KW-0812">Transmembrane</keyword>
<evidence type="ECO:0000256" key="11">
    <source>
        <dbReference type="RuleBase" id="RU363032"/>
    </source>
</evidence>
<evidence type="ECO:0000256" key="3">
    <source>
        <dbReference type="ARBA" id="ARBA00010072"/>
    </source>
</evidence>
<feature type="transmembrane region" description="Helical" evidence="11">
    <location>
        <begin position="24"/>
        <end position="46"/>
    </location>
</feature>